<dbReference type="PANTHER" id="PTHR33091">
    <property type="entry name" value="PROTEIN, PUTATIVE, EXPRESSED-RELATED"/>
    <property type="match status" value="1"/>
</dbReference>
<gene>
    <name evidence="5" type="ORF">AAHA92_22298</name>
</gene>
<dbReference type="PROSITE" id="PS00285">
    <property type="entry name" value="POTATO_INHIBITOR"/>
    <property type="match status" value="1"/>
</dbReference>
<evidence type="ECO:0000256" key="4">
    <source>
        <dbReference type="SAM" id="MobiDB-lite"/>
    </source>
</evidence>
<dbReference type="PRINTS" id="PR00292">
    <property type="entry name" value="POTATOINHBTR"/>
</dbReference>
<keyword evidence="3" id="KW-0722">Serine protease inhibitor</keyword>
<dbReference type="Gene3D" id="3.30.10.10">
    <property type="entry name" value="Trypsin Inhibitor V, subunit A"/>
    <property type="match status" value="1"/>
</dbReference>
<dbReference type="SUPFAM" id="SSF54654">
    <property type="entry name" value="CI-2 family of serine protease inhibitors"/>
    <property type="match status" value="1"/>
</dbReference>
<proteinExistence type="inferred from homology"/>
<name>A0ABD1GNQ4_SALDI</name>
<feature type="region of interest" description="Disordered" evidence="4">
    <location>
        <begin position="1"/>
        <end position="26"/>
    </location>
</feature>
<protein>
    <submittedName>
        <fullName evidence="5">Subtilisin inhibitor CLSI-I-like</fullName>
    </submittedName>
</protein>
<sequence length="86" mass="9616">MMADKQNQSKEGHQEGSEYQPGKTEWPEVVGLTSEEAESKIKREAVAGTIVHAVPSDSFVTMDFRRDRVRIFIDSSGRVVKPPRIG</sequence>
<dbReference type="InterPro" id="IPR036354">
    <property type="entry name" value="Prot_inh_pot1_sf"/>
</dbReference>
<keyword evidence="6" id="KW-1185">Reference proteome</keyword>
<dbReference type="PANTHER" id="PTHR33091:SF29">
    <property type="entry name" value="SUBTILISIN INHIBITOR 1"/>
    <property type="match status" value="1"/>
</dbReference>
<dbReference type="Proteomes" id="UP001567538">
    <property type="component" value="Unassembled WGS sequence"/>
</dbReference>
<evidence type="ECO:0000313" key="5">
    <source>
        <dbReference type="EMBL" id="KAL1545594.1"/>
    </source>
</evidence>
<dbReference type="AlphaFoldDB" id="A0ABD1GNQ4"/>
<accession>A0ABD1GNQ4</accession>
<evidence type="ECO:0000313" key="6">
    <source>
        <dbReference type="Proteomes" id="UP001567538"/>
    </source>
</evidence>
<dbReference type="InterPro" id="IPR000864">
    <property type="entry name" value="Prot_inh_pot1"/>
</dbReference>
<evidence type="ECO:0000256" key="2">
    <source>
        <dbReference type="ARBA" id="ARBA00022690"/>
    </source>
</evidence>
<dbReference type="EMBL" id="JBEAFC010000008">
    <property type="protein sequence ID" value="KAL1545594.1"/>
    <property type="molecule type" value="Genomic_DNA"/>
</dbReference>
<comment type="similarity">
    <text evidence="1">Belongs to the protease inhibitor I13 (potato type I serine protease inhibitor) family.</text>
</comment>
<evidence type="ECO:0000256" key="3">
    <source>
        <dbReference type="ARBA" id="ARBA00022900"/>
    </source>
</evidence>
<comment type="caution">
    <text evidence="5">The sequence shown here is derived from an EMBL/GenBank/DDBJ whole genome shotgun (WGS) entry which is preliminary data.</text>
</comment>
<organism evidence="5 6">
    <name type="scientific">Salvia divinorum</name>
    <name type="common">Maria pastora</name>
    <name type="synonym">Diviner's sage</name>
    <dbReference type="NCBI Taxonomy" id="28513"/>
    <lineage>
        <taxon>Eukaryota</taxon>
        <taxon>Viridiplantae</taxon>
        <taxon>Streptophyta</taxon>
        <taxon>Embryophyta</taxon>
        <taxon>Tracheophyta</taxon>
        <taxon>Spermatophyta</taxon>
        <taxon>Magnoliopsida</taxon>
        <taxon>eudicotyledons</taxon>
        <taxon>Gunneridae</taxon>
        <taxon>Pentapetalae</taxon>
        <taxon>asterids</taxon>
        <taxon>lamiids</taxon>
        <taxon>Lamiales</taxon>
        <taxon>Lamiaceae</taxon>
        <taxon>Nepetoideae</taxon>
        <taxon>Mentheae</taxon>
        <taxon>Salviinae</taxon>
        <taxon>Salvia</taxon>
        <taxon>Salvia subgen. Calosphace</taxon>
    </lineage>
</organism>
<dbReference type="Pfam" id="PF00280">
    <property type="entry name" value="potato_inhibit"/>
    <property type="match status" value="1"/>
</dbReference>
<feature type="compositionally biased region" description="Basic and acidic residues" evidence="4">
    <location>
        <begin position="7"/>
        <end position="16"/>
    </location>
</feature>
<reference evidence="5 6" key="1">
    <citation type="submission" date="2024-06" db="EMBL/GenBank/DDBJ databases">
        <title>A chromosome level genome sequence of Diviner's sage (Salvia divinorum).</title>
        <authorList>
            <person name="Ford S.A."/>
            <person name="Ro D.-K."/>
            <person name="Ness R.W."/>
            <person name="Phillips M.A."/>
        </authorList>
    </citation>
    <scope>NUCLEOTIDE SEQUENCE [LARGE SCALE GENOMIC DNA]</scope>
    <source>
        <strain evidence="5">SAF-2024a</strain>
        <tissue evidence="5">Leaf</tissue>
    </source>
</reference>
<keyword evidence="2" id="KW-0646">Protease inhibitor</keyword>
<evidence type="ECO:0000256" key="1">
    <source>
        <dbReference type="ARBA" id="ARBA00008210"/>
    </source>
</evidence>
<dbReference type="GO" id="GO:0004867">
    <property type="term" value="F:serine-type endopeptidase inhibitor activity"/>
    <property type="evidence" value="ECO:0007669"/>
    <property type="project" value="UniProtKB-KW"/>
</dbReference>